<dbReference type="Gene3D" id="6.10.340.10">
    <property type="match status" value="1"/>
</dbReference>
<dbReference type="SUPFAM" id="SSF52172">
    <property type="entry name" value="CheY-like"/>
    <property type="match status" value="1"/>
</dbReference>
<comment type="catalytic activity">
    <reaction evidence="1">
        <text>ATP + protein L-histidine = ADP + protein N-phospho-L-histidine.</text>
        <dbReference type="EC" id="2.7.13.3"/>
    </reaction>
</comment>
<dbReference type="PROSITE" id="PS50112">
    <property type="entry name" value="PAS"/>
    <property type="match status" value="1"/>
</dbReference>
<dbReference type="InterPro" id="IPR013767">
    <property type="entry name" value="PAS_fold"/>
</dbReference>
<dbReference type="Pfam" id="PF00989">
    <property type="entry name" value="PAS"/>
    <property type="match status" value="1"/>
</dbReference>
<dbReference type="Gene3D" id="3.40.50.2300">
    <property type="match status" value="1"/>
</dbReference>
<dbReference type="CDD" id="cd00156">
    <property type="entry name" value="REC"/>
    <property type="match status" value="1"/>
</dbReference>
<evidence type="ECO:0000256" key="9">
    <source>
        <dbReference type="ARBA" id="ARBA00023012"/>
    </source>
</evidence>
<dbReference type="PROSITE" id="PS50885">
    <property type="entry name" value="HAMP"/>
    <property type="match status" value="1"/>
</dbReference>
<feature type="domain" description="Response regulatory" evidence="14">
    <location>
        <begin position="693"/>
        <end position="808"/>
    </location>
</feature>
<dbReference type="SUPFAM" id="SSF158472">
    <property type="entry name" value="HAMP domain-like"/>
    <property type="match status" value="1"/>
</dbReference>
<keyword evidence="9" id="KW-0902">Two-component regulatory system</keyword>
<accession>A0ABS3AUL9</accession>
<dbReference type="InterPro" id="IPR005467">
    <property type="entry name" value="His_kinase_dom"/>
</dbReference>
<evidence type="ECO:0000259" key="15">
    <source>
        <dbReference type="PROSITE" id="PS50112"/>
    </source>
</evidence>
<keyword evidence="18" id="KW-1185">Reference proteome</keyword>
<evidence type="ECO:0000256" key="4">
    <source>
        <dbReference type="ARBA" id="ARBA00022553"/>
    </source>
</evidence>
<dbReference type="PROSITE" id="PS50110">
    <property type="entry name" value="RESPONSE_REGULATORY"/>
    <property type="match status" value="1"/>
</dbReference>
<dbReference type="Proteomes" id="UP000717534">
    <property type="component" value="Unassembled WGS sequence"/>
</dbReference>
<evidence type="ECO:0000259" key="14">
    <source>
        <dbReference type="PROSITE" id="PS50110"/>
    </source>
</evidence>
<dbReference type="InterPro" id="IPR003661">
    <property type="entry name" value="HisK_dim/P_dom"/>
</dbReference>
<protein>
    <recommendedName>
        <fullName evidence="3">histidine kinase</fullName>
        <ecNumber evidence="3">2.7.13.3</ecNumber>
    </recommendedName>
</protein>
<dbReference type="SMART" id="SM00091">
    <property type="entry name" value="PAS"/>
    <property type="match status" value="2"/>
</dbReference>
<evidence type="ECO:0000256" key="1">
    <source>
        <dbReference type="ARBA" id="ARBA00000085"/>
    </source>
</evidence>
<dbReference type="InterPro" id="IPR004358">
    <property type="entry name" value="Sig_transdc_His_kin-like_C"/>
</dbReference>
<dbReference type="Pfam" id="PF00512">
    <property type="entry name" value="HisKA"/>
    <property type="match status" value="1"/>
</dbReference>
<dbReference type="EC" id="2.7.13.3" evidence="3"/>
<keyword evidence="7" id="KW-0418">Kinase</keyword>
<dbReference type="Gene3D" id="3.30.450.20">
    <property type="entry name" value="PAS domain"/>
    <property type="match status" value="2"/>
</dbReference>
<keyword evidence="6" id="KW-0547">Nucleotide-binding</keyword>
<feature type="domain" description="PAS" evidence="15">
    <location>
        <begin position="173"/>
        <end position="228"/>
    </location>
</feature>
<dbReference type="InterPro" id="IPR036097">
    <property type="entry name" value="HisK_dim/P_sf"/>
</dbReference>
<dbReference type="Pfam" id="PF13188">
    <property type="entry name" value="PAS_8"/>
    <property type="match status" value="1"/>
</dbReference>
<dbReference type="Pfam" id="PF02518">
    <property type="entry name" value="HATPase_c"/>
    <property type="match status" value="1"/>
</dbReference>
<evidence type="ECO:0000313" key="17">
    <source>
        <dbReference type="EMBL" id="MBN4068796.1"/>
    </source>
</evidence>
<dbReference type="SUPFAM" id="SSF47384">
    <property type="entry name" value="Homodimeric domain of signal transducing histidine kinase"/>
    <property type="match status" value="1"/>
</dbReference>
<dbReference type="SUPFAM" id="SSF55785">
    <property type="entry name" value="PYP-like sensor domain (PAS domain)"/>
    <property type="match status" value="2"/>
</dbReference>
<dbReference type="InterPro" id="IPR035965">
    <property type="entry name" value="PAS-like_dom_sf"/>
</dbReference>
<keyword evidence="12" id="KW-0812">Transmembrane</keyword>
<dbReference type="PROSITE" id="PS50109">
    <property type="entry name" value="HIS_KIN"/>
    <property type="match status" value="1"/>
</dbReference>
<feature type="domain" description="HAMP" evidence="16">
    <location>
        <begin position="105"/>
        <end position="157"/>
    </location>
</feature>
<dbReference type="InterPro" id="IPR011006">
    <property type="entry name" value="CheY-like_superfamily"/>
</dbReference>
<dbReference type="InterPro" id="IPR001789">
    <property type="entry name" value="Sig_transdc_resp-reg_receiver"/>
</dbReference>
<sequence>EAVEQETILKKEQKNRIISLIHSCRTLCFELLDVDLKISEKFQDFILQKQIVSPVSEALIGATEEDGQLIQQQIDKVYRLTGFIILSITLIIILTMSCIARLLSNTVIGNILQLKESVREFGKGNMDIRASENSRDELGQLARGFNGMASQVKTLVENLEQTVEQRTAELSQSEERFRHLVNDLPKIGVQGYDRERKVIYWNKASEILYGYSEEEAMGKKLEDLIIPEPMKKNVLQAIQNWYENDVAIPSSELILHHKDGGDVPIYCSHVMNVSSQGEKIMYCVDLDLTDLKLAQAREQKSELLYRALFDHSTSGVAVYEAIDNGQDFIIKDFNKAGEEIEGVRRKSILGRKLSEVFPGAKEFGLLSVFRTVWETGEPALHPVSYYKDDKLQGWRENRVYRLPTGEIIAVYNDLTKEKQLEEENKSVELRLQRARKMEAIGLMAGGVAHDLNNILTGITGYPELLLLQLPETSKLREPIEAIRESGKRAAAVVADLLTVARGVAISKVTANMNTLVAEYLASPEYHQLHSISRHVQCHTQLAKDLPNLLCSPVHITKCIMNLVVNAMEAIDKAGRITISTTTVIPGASWARENGLKQMEYIILTVADTGTGISAENIDHIFEPFYTKKVMGRSGTGLGLAVVWNTMEDHAGKIFVESSEKGTRFQLYFPVSSRGGVVQSECDTEEEYIGHNEHILVVDDEPALRDVACQMLENLGYTVDSVSSGELAVEFLKDNQVDLLMLDMLMDPGMNGAQTYEKILSFSPDQKAIVVSGFSESDDVRATLNLGACAFLKKPYSMKELSYKVQEALTS</sequence>
<dbReference type="Gene3D" id="1.10.287.130">
    <property type="match status" value="1"/>
</dbReference>
<dbReference type="SMART" id="SM00388">
    <property type="entry name" value="HisKA"/>
    <property type="match status" value="1"/>
</dbReference>
<feature type="coiled-coil region" evidence="11">
    <location>
        <begin position="149"/>
        <end position="176"/>
    </location>
</feature>
<evidence type="ECO:0000313" key="18">
    <source>
        <dbReference type="Proteomes" id="UP000717534"/>
    </source>
</evidence>
<dbReference type="InterPro" id="IPR000014">
    <property type="entry name" value="PAS"/>
</dbReference>
<keyword evidence="12" id="KW-0472">Membrane</keyword>
<evidence type="ECO:0000256" key="12">
    <source>
        <dbReference type="SAM" id="Phobius"/>
    </source>
</evidence>
<feature type="non-terminal residue" evidence="17">
    <location>
        <position position="1"/>
    </location>
</feature>
<dbReference type="NCBIfam" id="TIGR00229">
    <property type="entry name" value="sensory_box"/>
    <property type="match status" value="1"/>
</dbReference>
<evidence type="ECO:0000256" key="2">
    <source>
        <dbReference type="ARBA" id="ARBA00004370"/>
    </source>
</evidence>
<dbReference type="SMART" id="SM00387">
    <property type="entry name" value="HATPase_c"/>
    <property type="match status" value="1"/>
</dbReference>
<name>A0ABS3AUL9_9BACT</name>
<evidence type="ECO:0000256" key="5">
    <source>
        <dbReference type="ARBA" id="ARBA00022679"/>
    </source>
</evidence>
<reference evidence="17 18" key="1">
    <citation type="submission" date="2021-02" db="EMBL/GenBank/DDBJ databases">
        <title>Activity-based single-cell genomes from oceanic crustal fluid captures similar information to metagenomic and metatranscriptomic surveys with orders of magnitude less sampling.</title>
        <authorList>
            <person name="D'Angelo T.S."/>
            <person name="Orcutt B.N."/>
        </authorList>
    </citation>
    <scope>NUCLEOTIDE SEQUENCE [LARGE SCALE GENOMIC DNA]</scope>
    <source>
        <strain evidence="17">AH-315-G02</strain>
    </source>
</reference>
<dbReference type="CDD" id="cd00130">
    <property type="entry name" value="PAS"/>
    <property type="match status" value="1"/>
</dbReference>
<evidence type="ECO:0000256" key="10">
    <source>
        <dbReference type="PROSITE-ProRule" id="PRU00169"/>
    </source>
</evidence>
<keyword evidence="12" id="KW-1133">Transmembrane helix</keyword>
<dbReference type="PANTHER" id="PTHR43065">
    <property type="entry name" value="SENSOR HISTIDINE KINASE"/>
    <property type="match status" value="1"/>
</dbReference>
<comment type="caution">
    <text evidence="17">The sequence shown here is derived from an EMBL/GenBank/DDBJ whole genome shotgun (WGS) entry which is preliminary data.</text>
</comment>
<dbReference type="PANTHER" id="PTHR43065:SF46">
    <property type="entry name" value="C4-DICARBOXYLATE TRANSPORT SENSOR PROTEIN DCTB"/>
    <property type="match status" value="1"/>
</dbReference>
<dbReference type="SMART" id="SM00304">
    <property type="entry name" value="HAMP"/>
    <property type="match status" value="1"/>
</dbReference>
<dbReference type="InterPro" id="IPR036890">
    <property type="entry name" value="HATPase_C_sf"/>
</dbReference>
<dbReference type="Pfam" id="PF00072">
    <property type="entry name" value="Response_reg"/>
    <property type="match status" value="1"/>
</dbReference>
<feature type="domain" description="Histidine kinase" evidence="13">
    <location>
        <begin position="446"/>
        <end position="672"/>
    </location>
</feature>
<keyword evidence="8" id="KW-0067">ATP-binding</keyword>
<evidence type="ECO:0000256" key="3">
    <source>
        <dbReference type="ARBA" id="ARBA00012438"/>
    </source>
</evidence>
<comment type="subcellular location">
    <subcellularLocation>
        <location evidence="2">Membrane</location>
    </subcellularLocation>
</comment>
<evidence type="ECO:0000256" key="7">
    <source>
        <dbReference type="ARBA" id="ARBA00022777"/>
    </source>
</evidence>
<evidence type="ECO:0000256" key="6">
    <source>
        <dbReference type="ARBA" id="ARBA00022741"/>
    </source>
</evidence>
<proteinExistence type="predicted"/>
<evidence type="ECO:0000256" key="8">
    <source>
        <dbReference type="ARBA" id="ARBA00022840"/>
    </source>
</evidence>
<dbReference type="SUPFAM" id="SSF55874">
    <property type="entry name" value="ATPase domain of HSP90 chaperone/DNA topoisomerase II/histidine kinase"/>
    <property type="match status" value="1"/>
</dbReference>
<dbReference type="CDD" id="cd06225">
    <property type="entry name" value="HAMP"/>
    <property type="match status" value="1"/>
</dbReference>
<dbReference type="SMART" id="SM00448">
    <property type="entry name" value="REC"/>
    <property type="match status" value="1"/>
</dbReference>
<feature type="modified residue" description="4-aspartylphosphate" evidence="10">
    <location>
        <position position="742"/>
    </location>
</feature>
<organism evidence="17 18">
    <name type="scientific">Desulfotalea psychrophila</name>
    <dbReference type="NCBI Taxonomy" id="84980"/>
    <lineage>
        <taxon>Bacteria</taxon>
        <taxon>Pseudomonadati</taxon>
        <taxon>Thermodesulfobacteriota</taxon>
        <taxon>Desulfobulbia</taxon>
        <taxon>Desulfobulbales</taxon>
        <taxon>Desulfocapsaceae</taxon>
        <taxon>Desulfotalea</taxon>
    </lineage>
</organism>
<dbReference type="PRINTS" id="PR00344">
    <property type="entry name" value="BCTRLSENSOR"/>
</dbReference>
<evidence type="ECO:0000259" key="16">
    <source>
        <dbReference type="PROSITE" id="PS50885"/>
    </source>
</evidence>
<dbReference type="InterPro" id="IPR003594">
    <property type="entry name" value="HATPase_dom"/>
</dbReference>
<evidence type="ECO:0000259" key="13">
    <source>
        <dbReference type="PROSITE" id="PS50109"/>
    </source>
</evidence>
<dbReference type="CDD" id="cd00082">
    <property type="entry name" value="HisKA"/>
    <property type="match status" value="1"/>
</dbReference>
<gene>
    <name evidence="17" type="ORF">JYU06_04685</name>
</gene>
<dbReference type="Pfam" id="PF00672">
    <property type="entry name" value="HAMP"/>
    <property type="match status" value="1"/>
</dbReference>
<dbReference type="Gene3D" id="3.30.565.10">
    <property type="entry name" value="Histidine kinase-like ATPase, C-terminal domain"/>
    <property type="match status" value="1"/>
</dbReference>
<evidence type="ECO:0000256" key="11">
    <source>
        <dbReference type="SAM" id="Coils"/>
    </source>
</evidence>
<feature type="transmembrane region" description="Helical" evidence="12">
    <location>
        <begin position="80"/>
        <end position="103"/>
    </location>
</feature>
<keyword evidence="11" id="KW-0175">Coiled coil</keyword>
<dbReference type="InterPro" id="IPR003660">
    <property type="entry name" value="HAMP_dom"/>
</dbReference>
<keyword evidence="5" id="KW-0808">Transferase</keyword>
<keyword evidence="4 10" id="KW-0597">Phosphoprotein</keyword>
<dbReference type="EMBL" id="JAFITO010000054">
    <property type="protein sequence ID" value="MBN4068796.1"/>
    <property type="molecule type" value="Genomic_DNA"/>
</dbReference>